<keyword evidence="3" id="KW-1185">Reference proteome</keyword>
<feature type="compositionally biased region" description="Gly residues" evidence="1">
    <location>
        <begin position="73"/>
        <end position="82"/>
    </location>
</feature>
<accession>K0TG92</accession>
<evidence type="ECO:0000256" key="1">
    <source>
        <dbReference type="SAM" id="MobiDB-lite"/>
    </source>
</evidence>
<name>K0TG92_THAOC</name>
<proteinExistence type="predicted"/>
<dbReference type="Proteomes" id="UP000266841">
    <property type="component" value="Unassembled WGS sequence"/>
</dbReference>
<organism evidence="2 3">
    <name type="scientific">Thalassiosira oceanica</name>
    <name type="common">Marine diatom</name>
    <dbReference type="NCBI Taxonomy" id="159749"/>
    <lineage>
        <taxon>Eukaryota</taxon>
        <taxon>Sar</taxon>
        <taxon>Stramenopiles</taxon>
        <taxon>Ochrophyta</taxon>
        <taxon>Bacillariophyta</taxon>
        <taxon>Coscinodiscophyceae</taxon>
        <taxon>Thalassiosirophycidae</taxon>
        <taxon>Thalassiosirales</taxon>
        <taxon>Thalassiosiraceae</taxon>
        <taxon>Thalassiosira</taxon>
    </lineage>
</organism>
<gene>
    <name evidence="2" type="ORF">THAOC_02186</name>
</gene>
<evidence type="ECO:0000313" key="2">
    <source>
        <dbReference type="EMBL" id="EJK76069.1"/>
    </source>
</evidence>
<feature type="region of interest" description="Disordered" evidence="1">
    <location>
        <begin position="54"/>
        <end position="94"/>
    </location>
</feature>
<dbReference type="EMBL" id="AGNL01002552">
    <property type="protein sequence ID" value="EJK76069.1"/>
    <property type="molecule type" value="Genomic_DNA"/>
</dbReference>
<feature type="compositionally biased region" description="Basic and acidic residues" evidence="1">
    <location>
        <begin position="60"/>
        <end position="70"/>
    </location>
</feature>
<comment type="caution">
    <text evidence="2">The sequence shown here is derived from an EMBL/GenBank/DDBJ whole genome shotgun (WGS) entry which is preliminary data.</text>
</comment>
<evidence type="ECO:0000313" key="3">
    <source>
        <dbReference type="Proteomes" id="UP000266841"/>
    </source>
</evidence>
<sequence length="94" mass="9715">SFIQPARDVTRKKIAILFRPHAPGASACSARQAGIGMGMAAAGLGAFYLVDPSSPHPFTKLRESDEEARRRGSGGGEGGEGGEAARRSPSKPPP</sequence>
<reference evidence="2 3" key="1">
    <citation type="journal article" date="2012" name="Genome Biol.">
        <title>Genome and low-iron response of an oceanic diatom adapted to chronic iron limitation.</title>
        <authorList>
            <person name="Lommer M."/>
            <person name="Specht M."/>
            <person name="Roy A.S."/>
            <person name="Kraemer L."/>
            <person name="Andreson R."/>
            <person name="Gutowska M.A."/>
            <person name="Wolf J."/>
            <person name="Bergner S.V."/>
            <person name="Schilhabel M.B."/>
            <person name="Klostermeier U.C."/>
            <person name="Beiko R.G."/>
            <person name="Rosenstiel P."/>
            <person name="Hippler M."/>
            <person name="Laroche J."/>
        </authorList>
    </citation>
    <scope>NUCLEOTIDE SEQUENCE [LARGE SCALE GENOMIC DNA]</scope>
    <source>
        <strain evidence="2 3">CCMP1005</strain>
    </source>
</reference>
<protein>
    <submittedName>
        <fullName evidence="2">Uncharacterized protein</fullName>
    </submittedName>
</protein>
<dbReference type="AlphaFoldDB" id="K0TG92"/>
<feature type="non-terminal residue" evidence="2">
    <location>
        <position position="1"/>
    </location>
</feature>